<dbReference type="EMBL" id="OZ035834">
    <property type="protein sequence ID" value="CAL1575933.1"/>
    <property type="molecule type" value="Genomic_DNA"/>
</dbReference>
<evidence type="ECO:0000313" key="2">
    <source>
        <dbReference type="EMBL" id="CAL1575933.1"/>
    </source>
</evidence>
<dbReference type="Proteomes" id="UP001497482">
    <property type="component" value="Chromosome 12"/>
</dbReference>
<reference evidence="2 3" key="1">
    <citation type="submission" date="2024-04" db="EMBL/GenBank/DDBJ databases">
        <authorList>
            <person name="Waldvogel A.-M."/>
            <person name="Schoenle A."/>
        </authorList>
    </citation>
    <scope>NUCLEOTIDE SEQUENCE [LARGE SCALE GENOMIC DNA]</scope>
</reference>
<evidence type="ECO:0000256" key="1">
    <source>
        <dbReference type="SAM" id="MobiDB-lite"/>
    </source>
</evidence>
<gene>
    <name evidence="2" type="ORF">KC01_LOCUS7401</name>
</gene>
<sequence>MRPSVRGSSLDTVWECVAPAAVVGSEGLFYIRVHELIRGPEQTALHPPPDPLWARNNVVELANLKTLLLRLAFQHDHGSNQDPTQTQGLTKNGLKREQGPKLLYEGKNRRRKV</sequence>
<proteinExistence type="predicted"/>
<protein>
    <submittedName>
        <fullName evidence="2">Uncharacterized protein</fullName>
    </submittedName>
</protein>
<organism evidence="2 3">
    <name type="scientific">Knipowitschia caucasica</name>
    <name type="common">Caucasian dwarf goby</name>
    <name type="synonym">Pomatoschistus caucasicus</name>
    <dbReference type="NCBI Taxonomy" id="637954"/>
    <lineage>
        <taxon>Eukaryota</taxon>
        <taxon>Metazoa</taxon>
        <taxon>Chordata</taxon>
        <taxon>Craniata</taxon>
        <taxon>Vertebrata</taxon>
        <taxon>Euteleostomi</taxon>
        <taxon>Actinopterygii</taxon>
        <taxon>Neopterygii</taxon>
        <taxon>Teleostei</taxon>
        <taxon>Neoteleostei</taxon>
        <taxon>Acanthomorphata</taxon>
        <taxon>Gobiaria</taxon>
        <taxon>Gobiiformes</taxon>
        <taxon>Gobioidei</taxon>
        <taxon>Gobiidae</taxon>
        <taxon>Gobiinae</taxon>
        <taxon>Knipowitschia</taxon>
    </lineage>
</organism>
<feature type="region of interest" description="Disordered" evidence="1">
    <location>
        <begin position="76"/>
        <end position="113"/>
    </location>
</feature>
<keyword evidence="3" id="KW-1185">Reference proteome</keyword>
<dbReference type="AlphaFoldDB" id="A0AAV2JIF0"/>
<evidence type="ECO:0000313" key="3">
    <source>
        <dbReference type="Proteomes" id="UP001497482"/>
    </source>
</evidence>
<feature type="compositionally biased region" description="Polar residues" evidence="1">
    <location>
        <begin position="80"/>
        <end position="90"/>
    </location>
</feature>
<name>A0AAV2JIF0_KNICA</name>
<accession>A0AAV2JIF0</accession>
<feature type="compositionally biased region" description="Basic and acidic residues" evidence="1">
    <location>
        <begin position="94"/>
        <end position="107"/>
    </location>
</feature>